<sequence>MSIKTDDKLDEDYWQLEKDSNACITHILMTLGQMKLEYSQHTKAVRDLTSNVNYVLQAYRQGRIDYETGSKVFKLFALGFSDGVRAVDTARRYRPERNAERASIQQGGYQRNMTVNNQSFNVRFNARCASAECLMRGANFDLTDDAFQEYVEAAAKDKKDDIMTTVSIAAIAFPAAKALDFVANANTAINIVSETFNGKGNTVASYVIGKGLGYKLKQIGIQKGVYDRADGAAAFITGNFLNENTK</sequence>
<gene>
    <name evidence="1" type="ORF">BTO22_13185</name>
</gene>
<reference evidence="1 2" key="1">
    <citation type="submission" date="2016-12" db="EMBL/GenBank/DDBJ databases">
        <title>Diversity of luminous bacteria.</title>
        <authorList>
            <person name="Yoshizawa S."/>
            <person name="Kogure K."/>
        </authorList>
    </citation>
    <scope>NUCLEOTIDE SEQUENCE [LARGE SCALE GENOMIC DNA]</scope>
    <source>
        <strain evidence="1 2">ATCC 33715</strain>
    </source>
</reference>
<evidence type="ECO:0000313" key="1">
    <source>
        <dbReference type="EMBL" id="PQJ84477.1"/>
    </source>
</evidence>
<dbReference type="RefSeq" id="WP_065639386.1">
    <property type="nucleotide sequence ID" value="NZ_CAWNRT010000002.1"/>
</dbReference>
<dbReference type="EMBL" id="MSCO01000002">
    <property type="protein sequence ID" value="PQJ84477.1"/>
    <property type="molecule type" value="Genomic_DNA"/>
</dbReference>
<dbReference type="OrthoDB" id="5865416at2"/>
<comment type="caution">
    <text evidence="1">The sequence shown here is derived from an EMBL/GenBank/DDBJ whole genome shotgun (WGS) entry which is preliminary data.</text>
</comment>
<evidence type="ECO:0000313" key="2">
    <source>
        <dbReference type="Proteomes" id="UP000239263"/>
    </source>
</evidence>
<dbReference type="AlphaFoldDB" id="A0A2S7X2M3"/>
<organism evidence="1 2">
    <name type="scientific">Aliivibrio sifiae</name>
    <dbReference type="NCBI Taxonomy" id="566293"/>
    <lineage>
        <taxon>Bacteria</taxon>
        <taxon>Pseudomonadati</taxon>
        <taxon>Pseudomonadota</taxon>
        <taxon>Gammaproteobacteria</taxon>
        <taxon>Vibrionales</taxon>
        <taxon>Vibrionaceae</taxon>
        <taxon>Aliivibrio</taxon>
    </lineage>
</organism>
<name>A0A2S7X2M3_9GAMM</name>
<proteinExistence type="predicted"/>
<protein>
    <submittedName>
        <fullName evidence="1">Uncharacterized protein</fullName>
    </submittedName>
</protein>
<accession>A0A2S7X2M3</accession>
<dbReference type="Proteomes" id="UP000239263">
    <property type="component" value="Unassembled WGS sequence"/>
</dbReference>